<evidence type="ECO:0000256" key="3">
    <source>
        <dbReference type="ARBA" id="ARBA00007336"/>
    </source>
</evidence>
<evidence type="ECO:0000256" key="1">
    <source>
        <dbReference type="ARBA" id="ARBA00003387"/>
    </source>
</evidence>
<keyword evidence="6" id="KW-0539">Nucleus</keyword>
<comment type="function">
    <text evidence="1">Required for the processing of the 27S pre-rRNA.</text>
</comment>
<dbReference type="PANTHER" id="PTHR13028:SF0">
    <property type="entry name" value="RRNA-PROCESSING PROTEIN EBP2-RELATED"/>
    <property type="match status" value="1"/>
</dbReference>
<dbReference type="AlphaFoldDB" id="A0AA36BEL4"/>
<dbReference type="EMBL" id="OX597827">
    <property type="protein sequence ID" value="CAI9733006.1"/>
    <property type="molecule type" value="Genomic_DNA"/>
</dbReference>
<dbReference type="GO" id="GO:0006364">
    <property type="term" value="P:rRNA processing"/>
    <property type="evidence" value="ECO:0007669"/>
    <property type="project" value="TreeGrafter"/>
</dbReference>
<proteinExistence type="inferred from homology"/>
<keyword evidence="5" id="KW-0175">Coiled coil</keyword>
<dbReference type="PANTHER" id="PTHR13028">
    <property type="entry name" value="RRNA PROCESSING PROTEIN EBNA1-BINDING PROTEIN-RELATED"/>
    <property type="match status" value="1"/>
</dbReference>
<reference evidence="8" key="1">
    <citation type="submission" date="2023-08" db="EMBL/GenBank/DDBJ databases">
        <authorList>
            <person name="Alioto T."/>
            <person name="Alioto T."/>
            <person name="Gomez Garrido J."/>
        </authorList>
    </citation>
    <scope>NUCLEOTIDE SEQUENCE</scope>
</reference>
<protein>
    <recommendedName>
        <fullName evidence="10">rRNA-processing protein EBP2</fullName>
    </recommendedName>
</protein>
<dbReference type="GO" id="GO:0005730">
    <property type="term" value="C:nucleolus"/>
    <property type="evidence" value="ECO:0007669"/>
    <property type="project" value="UniProtKB-SubCell"/>
</dbReference>
<dbReference type="InterPro" id="IPR008610">
    <property type="entry name" value="Ebp2"/>
</dbReference>
<evidence type="ECO:0000313" key="9">
    <source>
        <dbReference type="Proteomes" id="UP001162480"/>
    </source>
</evidence>
<organism evidence="8 9">
    <name type="scientific">Octopus vulgaris</name>
    <name type="common">Common octopus</name>
    <dbReference type="NCBI Taxonomy" id="6645"/>
    <lineage>
        <taxon>Eukaryota</taxon>
        <taxon>Metazoa</taxon>
        <taxon>Spiralia</taxon>
        <taxon>Lophotrochozoa</taxon>
        <taxon>Mollusca</taxon>
        <taxon>Cephalopoda</taxon>
        <taxon>Coleoidea</taxon>
        <taxon>Octopodiformes</taxon>
        <taxon>Octopoda</taxon>
        <taxon>Incirrata</taxon>
        <taxon>Octopodidae</taxon>
        <taxon>Octopus</taxon>
    </lineage>
</organism>
<evidence type="ECO:0000313" key="8">
    <source>
        <dbReference type="EMBL" id="CAI9733006.1"/>
    </source>
</evidence>
<dbReference type="Pfam" id="PF05890">
    <property type="entry name" value="Ebp2"/>
    <property type="match status" value="1"/>
</dbReference>
<evidence type="ECO:0000256" key="5">
    <source>
        <dbReference type="ARBA" id="ARBA00023054"/>
    </source>
</evidence>
<name>A0AA36BEL4_OCTVU</name>
<evidence type="ECO:0000256" key="6">
    <source>
        <dbReference type="ARBA" id="ARBA00023242"/>
    </source>
</evidence>
<feature type="compositionally biased region" description="Basic residues" evidence="7">
    <location>
        <begin position="322"/>
        <end position="354"/>
    </location>
</feature>
<evidence type="ECO:0000256" key="7">
    <source>
        <dbReference type="SAM" id="MobiDB-lite"/>
    </source>
</evidence>
<dbReference type="GO" id="GO:0034399">
    <property type="term" value="C:nuclear periphery"/>
    <property type="evidence" value="ECO:0007669"/>
    <property type="project" value="TreeGrafter"/>
</dbReference>
<evidence type="ECO:0000256" key="2">
    <source>
        <dbReference type="ARBA" id="ARBA00004604"/>
    </source>
</evidence>
<dbReference type="Proteomes" id="UP001162480">
    <property type="component" value="Chromosome 14"/>
</dbReference>
<sequence>MNNEELRFLEFFESSDLRCYINFGKSPRHLNTFLLISIRISLYLPVTMDHNSDFDSADSDEELQTAIANNLLKPGLNIEVQPREVVINRKDDMENILNNFRLNLNWIERLDYTSMTTTAEQLEKVMGDAENASVNNDFQRELCFYKQAQSAVLSLMPKLRTNGIPTKRPDDYFAEMAKSDLHMKRIREKLLAQEIGMEKSEKAKKLRAARKFGKQVQIDILKKRAQEKKKMLEEVKKYRKGQKDKLDFLDDIKLEDEDKPNKNSRRRNKSNRNETQHQPNSKRQSKNERFGFGGKKKRSKSNNAKSFDELSPIESMMMNQSSRKHQNKKQKGSQKQQRLGKNRRNQSKFRNKKK</sequence>
<feature type="region of interest" description="Disordered" evidence="7">
    <location>
        <begin position="251"/>
        <end position="354"/>
    </location>
</feature>
<dbReference type="GO" id="GO:0042273">
    <property type="term" value="P:ribosomal large subunit biogenesis"/>
    <property type="evidence" value="ECO:0007669"/>
    <property type="project" value="TreeGrafter"/>
</dbReference>
<evidence type="ECO:0008006" key="10">
    <source>
        <dbReference type="Google" id="ProtNLM"/>
    </source>
</evidence>
<evidence type="ECO:0000256" key="4">
    <source>
        <dbReference type="ARBA" id="ARBA00022517"/>
    </source>
</evidence>
<keyword evidence="9" id="KW-1185">Reference proteome</keyword>
<comment type="subcellular location">
    <subcellularLocation>
        <location evidence="2">Nucleus</location>
        <location evidence="2">Nucleolus</location>
    </subcellularLocation>
</comment>
<dbReference type="GO" id="GO:0030687">
    <property type="term" value="C:preribosome, large subunit precursor"/>
    <property type="evidence" value="ECO:0007669"/>
    <property type="project" value="TreeGrafter"/>
</dbReference>
<gene>
    <name evidence="8" type="ORF">OCTVUL_1B001983</name>
</gene>
<keyword evidence="4" id="KW-0690">Ribosome biogenesis</keyword>
<comment type="similarity">
    <text evidence="3">Belongs to the EBP2 family.</text>
</comment>
<accession>A0AA36BEL4</accession>